<dbReference type="SUPFAM" id="SSF54637">
    <property type="entry name" value="Thioesterase/thiol ester dehydrase-isomerase"/>
    <property type="match status" value="1"/>
</dbReference>
<comment type="similarity">
    <text evidence="1">Belongs to the 4-hydroxybenzoyl-CoA thioesterase family.</text>
</comment>
<comment type="caution">
    <text evidence="3">The sequence shown here is derived from an EMBL/GenBank/DDBJ whole genome shotgun (WGS) entry which is preliminary data.</text>
</comment>
<gene>
    <name evidence="3" type="ORF">ABSH63_05575</name>
</gene>
<keyword evidence="4" id="KW-1185">Reference proteome</keyword>
<name>A0ABV2A898_9GAMM</name>
<dbReference type="Pfam" id="PF13279">
    <property type="entry name" value="4HBT_2"/>
    <property type="match status" value="1"/>
</dbReference>
<dbReference type="PANTHER" id="PTHR31793:SF27">
    <property type="entry name" value="NOVEL THIOESTERASE SUPERFAMILY DOMAIN AND SAPOSIN A-TYPE DOMAIN CONTAINING PROTEIN (0610012H03RIK)"/>
    <property type="match status" value="1"/>
</dbReference>
<dbReference type="InterPro" id="IPR029069">
    <property type="entry name" value="HotDog_dom_sf"/>
</dbReference>
<organism evidence="3 4">
    <name type="scientific">Sinimarinibacterium thermocellulolyticum</name>
    <dbReference type="NCBI Taxonomy" id="3170016"/>
    <lineage>
        <taxon>Bacteria</taxon>
        <taxon>Pseudomonadati</taxon>
        <taxon>Pseudomonadota</taxon>
        <taxon>Gammaproteobacteria</taxon>
        <taxon>Nevskiales</taxon>
        <taxon>Nevskiaceae</taxon>
        <taxon>Sinimarinibacterium</taxon>
    </lineage>
</organism>
<reference evidence="3 4" key="1">
    <citation type="submission" date="2024-06" db="EMBL/GenBank/DDBJ databases">
        <authorList>
            <person name="Li Z."/>
            <person name="Jiang Y."/>
        </authorList>
    </citation>
    <scope>NUCLEOTIDE SEQUENCE [LARGE SCALE GENOMIC DNA]</scope>
    <source>
        <strain evidence="3 4">HSW-8</strain>
    </source>
</reference>
<dbReference type="CDD" id="cd00586">
    <property type="entry name" value="4HBT"/>
    <property type="match status" value="1"/>
</dbReference>
<dbReference type="RefSeq" id="WP_352888192.1">
    <property type="nucleotide sequence ID" value="NZ_JBEPIJ010000004.1"/>
</dbReference>
<evidence type="ECO:0000256" key="2">
    <source>
        <dbReference type="ARBA" id="ARBA00022801"/>
    </source>
</evidence>
<dbReference type="EMBL" id="JBEPIJ010000004">
    <property type="protein sequence ID" value="MES0873477.1"/>
    <property type="molecule type" value="Genomic_DNA"/>
</dbReference>
<keyword evidence="2 3" id="KW-0378">Hydrolase</keyword>
<accession>A0ABV2A898</accession>
<evidence type="ECO:0000313" key="3">
    <source>
        <dbReference type="EMBL" id="MES0873477.1"/>
    </source>
</evidence>
<sequence length="147" mass="16892">MQQTLSQQDFAFTCRVPTRWSDLDMLGHVNNARFFSFDESARLEYFGELMRGDPTFWKERGFILARIECDFLAQLHHPAVVDIGFRIARIGRSSMNTLAGMFVDGKPVAVSRGVLVWFNYELQKPQPVPDDVRALIRAREVIAPEEN</sequence>
<dbReference type="EC" id="3.1.2.-" evidence="3"/>
<dbReference type="Gene3D" id="3.10.129.10">
    <property type="entry name" value="Hotdog Thioesterase"/>
    <property type="match status" value="1"/>
</dbReference>
<dbReference type="GO" id="GO:0016787">
    <property type="term" value="F:hydrolase activity"/>
    <property type="evidence" value="ECO:0007669"/>
    <property type="project" value="UniProtKB-KW"/>
</dbReference>
<evidence type="ECO:0000256" key="1">
    <source>
        <dbReference type="ARBA" id="ARBA00005953"/>
    </source>
</evidence>
<dbReference type="PANTHER" id="PTHR31793">
    <property type="entry name" value="4-HYDROXYBENZOYL-COA THIOESTERASE FAMILY MEMBER"/>
    <property type="match status" value="1"/>
</dbReference>
<dbReference type="InterPro" id="IPR050563">
    <property type="entry name" value="4-hydroxybenzoyl-CoA_TE"/>
</dbReference>
<dbReference type="Proteomes" id="UP001465331">
    <property type="component" value="Unassembled WGS sequence"/>
</dbReference>
<protein>
    <submittedName>
        <fullName evidence="3">Thioesterase family protein</fullName>
        <ecNumber evidence="3">3.1.2.-</ecNumber>
    </submittedName>
</protein>
<evidence type="ECO:0000313" key="4">
    <source>
        <dbReference type="Proteomes" id="UP001465331"/>
    </source>
</evidence>
<proteinExistence type="inferred from homology"/>